<gene>
    <name evidence="2" type="ORF">UY08_C0010G0004</name>
</gene>
<sequence>MCETLTGVDIKDLIPRAVDGEICFVPPDDKLVGAVCVVYVLDTGEVLLSREKMNKLWCDKNPGDFSPPAGGRELGETIGVTLRRELWQETGLQIGDLVTDPKPIGYFRFHDGSWIVAHVVVTTSDKFRQYSVGPQDGETDCPLLWSGDTAHLPLRGGMGGILKTLFVGKRMAVGPASVGRHIESDDVFDPTILIVDASGGRKEVTWNTLSIDPRR</sequence>
<comment type="caution">
    <text evidence="2">The sequence shown here is derived from an EMBL/GenBank/DDBJ whole genome shotgun (WGS) entry which is preliminary data.</text>
</comment>
<dbReference type="SUPFAM" id="SSF55811">
    <property type="entry name" value="Nudix"/>
    <property type="match status" value="1"/>
</dbReference>
<feature type="domain" description="Nudix hydrolase" evidence="1">
    <location>
        <begin position="29"/>
        <end position="167"/>
    </location>
</feature>
<dbReference type="Proteomes" id="UP000034212">
    <property type="component" value="Unassembled WGS sequence"/>
</dbReference>
<accession>A0A0G1VRF4</accession>
<dbReference type="InterPro" id="IPR015797">
    <property type="entry name" value="NUDIX_hydrolase-like_dom_sf"/>
</dbReference>
<evidence type="ECO:0000313" key="2">
    <source>
        <dbReference type="EMBL" id="KKU80758.1"/>
    </source>
</evidence>
<protein>
    <recommendedName>
        <fullName evidence="1">Nudix hydrolase domain-containing protein</fullName>
    </recommendedName>
</protein>
<dbReference type="Pfam" id="PF00293">
    <property type="entry name" value="NUDIX"/>
    <property type="match status" value="1"/>
</dbReference>
<dbReference type="EMBL" id="LCOQ01000010">
    <property type="protein sequence ID" value="KKU80758.1"/>
    <property type="molecule type" value="Genomic_DNA"/>
</dbReference>
<dbReference type="InterPro" id="IPR000086">
    <property type="entry name" value="NUDIX_hydrolase_dom"/>
</dbReference>
<name>A0A0G1VRF4_9BACT</name>
<evidence type="ECO:0000259" key="1">
    <source>
        <dbReference type="PROSITE" id="PS51462"/>
    </source>
</evidence>
<dbReference type="CDD" id="cd02883">
    <property type="entry name" value="NUDIX_Hydrolase"/>
    <property type="match status" value="1"/>
</dbReference>
<reference evidence="2 3" key="1">
    <citation type="journal article" date="2015" name="Nature">
        <title>rRNA introns, odd ribosomes, and small enigmatic genomes across a large radiation of phyla.</title>
        <authorList>
            <person name="Brown C.T."/>
            <person name="Hug L.A."/>
            <person name="Thomas B.C."/>
            <person name="Sharon I."/>
            <person name="Castelle C.J."/>
            <person name="Singh A."/>
            <person name="Wilkins M.J."/>
            <person name="Williams K.H."/>
            <person name="Banfield J.F."/>
        </authorList>
    </citation>
    <scope>NUCLEOTIDE SEQUENCE [LARGE SCALE GENOMIC DNA]</scope>
</reference>
<dbReference type="Gene3D" id="3.90.79.10">
    <property type="entry name" value="Nucleoside Triphosphate Pyrophosphohydrolase"/>
    <property type="match status" value="1"/>
</dbReference>
<dbReference type="PROSITE" id="PS51462">
    <property type="entry name" value="NUDIX"/>
    <property type="match status" value="1"/>
</dbReference>
<dbReference type="AlphaFoldDB" id="A0A0G1VRF4"/>
<proteinExistence type="predicted"/>
<evidence type="ECO:0000313" key="3">
    <source>
        <dbReference type="Proteomes" id="UP000034212"/>
    </source>
</evidence>
<organism evidence="2 3">
    <name type="scientific">Candidatus Gottesmanbacteria bacterium GW2011_GWA1_47_8</name>
    <dbReference type="NCBI Taxonomy" id="1618438"/>
    <lineage>
        <taxon>Bacteria</taxon>
        <taxon>Candidatus Gottesmaniibacteriota</taxon>
    </lineage>
</organism>